<keyword evidence="2" id="KW-0012">Acyltransferase</keyword>
<evidence type="ECO:0000313" key="3">
    <source>
        <dbReference type="Proteomes" id="UP000014680"/>
    </source>
</evidence>
<organism evidence="2 3">
    <name type="scientific">Entamoeba invadens IP1</name>
    <dbReference type="NCBI Taxonomy" id="370355"/>
    <lineage>
        <taxon>Eukaryota</taxon>
        <taxon>Amoebozoa</taxon>
        <taxon>Evosea</taxon>
        <taxon>Archamoebae</taxon>
        <taxon>Mastigamoebida</taxon>
        <taxon>Entamoebidae</taxon>
        <taxon>Entamoeba</taxon>
    </lineage>
</organism>
<gene>
    <name evidence="2" type="ORF">EIN_152800</name>
</gene>
<dbReference type="InterPro" id="IPR003386">
    <property type="entry name" value="LACT/PDAT_acylTrfase"/>
</dbReference>
<protein>
    <submittedName>
        <fullName evidence="2">1-O-acylceramide synthase, putative</fullName>
        <ecNumber evidence="2">2.3.1.43</ecNumber>
    </submittedName>
</protein>
<dbReference type="RefSeq" id="XP_004258054.1">
    <property type="nucleotide sequence ID" value="XM_004258006.1"/>
</dbReference>
<dbReference type="OMA" id="LHCLYGD"/>
<feature type="chain" id="PRO_5012294343" evidence="1">
    <location>
        <begin position="16"/>
        <end position="406"/>
    </location>
</feature>
<dbReference type="PANTHER" id="PTHR11440">
    <property type="entry name" value="LECITHIN-CHOLESTEROL ACYLTRANSFERASE-RELATED"/>
    <property type="match status" value="1"/>
</dbReference>
<dbReference type="KEGG" id="eiv:EIN_152800"/>
<dbReference type="EC" id="2.3.1.43" evidence="2"/>
<dbReference type="EMBL" id="KB206474">
    <property type="protein sequence ID" value="ELP91283.1"/>
    <property type="molecule type" value="Genomic_DNA"/>
</dbReference>
<dbReference type="Pfam" id="PF02450">
    <property type="entry name" value="LCAT"/>
    <property type="match status" value="1"/>
</dbReference>
<dbReference type="GO" id="GO:0004607">
    <property type="term" value="F:phosphatidylcholine-sterol O-acyltransferase activity"/>
    <property type="evidence" value="ECO:0007669"/>
    <property type="project" value="UniProtKB-EC"/>
</dbReference>
<evidence type="ECO:0000313" key="2">
    <source>
        <dbReference type="EMBL" id="ELP91283.1"/>
    </source>
</evidence>
<evidence type="ECO:0000256" key="1">
    <source>
        <dbReference type="SAM" id="SignalP"/>
    </source>
</evidence>
<feature type="signal peptide" evidence="1">
    <location>
        <begin position="1"/>
        <end position="15"/>
    </location>
</feature>
<keyword evidence="1" id="KW-0732">Signal</keyword>
<reference evidence="2 3" key="1">
    <citation type="submission" date="2012-10" db="EMBL/GenBank/DDBJ databases">
        <authorList>
            <person name="Zafar N."/>
            <person name="Inman J."/>
            <person name="Hall N."/>
            <person name="Lorenzi H."/>
            <person name="Caler E."/>
        </authorList>
    </citation>
    <scope>NUCLEOTIDE SEQUENCE [LARGE SCALE GENOMIC DNA]</scope>
    <source>
        <strain evidence="2 3">IP1</strain>
    </source>
</reference>
<sequence length="406" mass="45898">MQLLFLLTLISIACATKCAHKRPVLMIHGILSSQLMLEADVPESYTLPGNCPHQLKGQIWVNKKDIYPFNDTQCFVAYMNTEWDGKKMENVPGVKITYPNYPSTEGISSLGVEDQSVAYRVLRLFYKMIQGLSTDGWVDNQDMFAPGYDWRYANRQRDDWIAKTKELVKSAVEKTKLKAVLVTHSYGGPMAMEFFDAVGKEFCDKYIDKIITVASPFIGATKALQTFLSGETFGLPMDPSTLRKLARSWEGSIQLMPNAKYWENAVIAEVAGKKYTAQQVEEVLELVPEVKEYIKPMYEECMDRYPMDHVPNNVPIHCLYSHGIDTVYSLKYDDLTKDFQDGNFTYGDGDGTVDIQSLLWCAQPSFNATVVKDMGKVGHADLIKDKSTITYVRQQSCSAVESDFVE</sequence>
<dbReference type="OrthoDB" id="27818at2759"/>
<dbReference type="AlphaFoldDB" id="A0A0A1UC46"/>
<dbReference type="VEuPathDB" id="AmoebaDB:EIN_152800"/>
<proteinExistence type="predicted"/>
<dbReference type="SUPFAM" id="SSF53474">
    <property type="entry name" value="alpha/beta-Hydrolases"/>
    <property type="match status" value="1"/>
</dbReference>
<dbReference type="Proteomes" id="UP000014680">
    <property type="component" value="Unassembled WGS sequence"/>
</dbReference>
<keyword evidence="2" id="KW-0808">Transferase</keyword>
<dbReference type="GO" id="GO:0006629">
    <property type="term" value="P:lipid metabolic process"/>
    <property type="evidence" value="ECO:0007669"/>
    <property type="project" value="InterPro"/>
</dbReference>
<accession>A0A0A1UC46</accession>
<dbReference type="Gene3D" id="3.40.50.1820">
    <property type="entry name" value="alpha/beta hydrolase"/>
    <property type="match status" value="1"/>
</dbReference>
<name>A0A0A1UC46_ENTIV</name>
<dbReference type="InterPro" id="IPR029058">
    <property type="entry name" value="AB_hydrolase_fold"/>
</dbReference>
<dbReference type="GeneID" id="14890192"/>
<keyword evidence="3" id="KW-1185">Reference proteome</keyword>